<evidence type="ECO:0000313" key="3">
    <source>
        <dbReference type="Proteomes" id="UP000011731"/>
    </source>
</evidence>
<accession>M2YT33</accession>
<protein>
    <submittedName>
        <fullName evidence="2">Uncharacterized protein</fullName>
    </submittedName>
</protein>
<reference evidence="2 3" key="1">
    <citation type="journal article" date="2013" name="Genome Announc.">
        <title>Draft Genome Sequence of Rhodococcus ruber Strain BKS 20-38.</title>
        <authorList>
            <person name="Bala M."/>
            <person name="Kumar S."/>
            <person name="Raghava G.P."/>
            <person name="Mayilraj S."/>
        </authorList>
    </citation>
    <scope>NUCLEOTIDE SEQUENCE [LARGE SCALE GENOMIC DNA]</scope>
    <source>
        <strain evidence="2 3">BKS 20-38</strain>
    </source>
</reference>
<gene>
    <name evidence="2" type="ORF">G352_25832</name>
</gene>
<dbReference type="EMBL" id="AOEX01000102">
    <property type="protein sequence ID" value="EME51504.1"/>
    <property type="molecule type" value="Genomic_DNA"/>
</dbReference>
<dbReference type="PATRIC" id="fig|1278076.4.peg.5298"/>
<feature type="region of interest" description="Disordered" evidence="1">
    <location>
        <begin position="1"/>
        <end position="33"/>
    </location>
</feature>
<proteinExistence type="predicted"/>
<evidence type="ECO:0000313" key="2">
    <source>
        <dbReference type="EMBL" id="EME51504.1"/>
    </source>
</evidence>
<name>M2YT33_9NOCA</name>
<dbReference type="Proteomes" id="UP000011731">
    <property type="component" value="Unassembled WGS sequence"/>
</dbReference>
<keyword evidence="3" id="KW-1185">Reference proteome</keyword>
<sequence length="76" mass="8007">MESLTGVPLDPSLPTVTATTEGQATASTSTQGAFTNTYHGKTIATYSDGSTESASFIGHATVSPYHQKILNFDRCH</sequence>
<feature type="compositionally biased region" description="Polar residues" evidence="1">
    <location>
        <begin position="14"/>
        <end position="33"/>
    </location>
</feature>
<organism evidence="2 3">
    <name type="scientific">Rhodococcus ruber BKS 20-38</name>
    <dbReference type="NCBI Taxonomy" id="1278076"/>
    <lineage>
        <taxon>Bacteria</taxon>
        <taxon>Bacillati</taxon>
        <taxon>Actinomycetota</taxon>
        <taxon>Actinomycetes</taxon>
        <taxon>Mycobacteriales</taxon>
        <taxon>Nocardiaceae</taxon>
        <taxon>Rhodococcus</taxon>
    </lineage>
</organism>
<dbReference type="AlphaFoldDB" id="M2YT33"/>
<comment type="caution">
    <text evidence="2">The sequence shown here is derived from an EMBL/GenBank/DDBJ whole genome shotgun (WGS) entry which is preliminary data.</text>
</comment>
<evidence type="ECO:0000256" key="1">
    <source>
        <dbReference type="SAM" id="MobiDB-lite"/>
    </source>
</evidence>